<dbReference type="EMBL" id="CYSD01000029">
    <property type="protein sequence ID" value="CUH78287.1"/>
    <property type="molecule type" value="Genomic_DNA"/>
</dbReference>
<organism evidence="2 3">
    <name type="scientific">Tritonibacter multivorans</name>
    <dbReference type="NCBI Taxonomy" id="928856"/>
    <lineage>
        <taxon>Bacteria</taxon>
        <taxon>Pseudomonadati</taxon>
        <taxon>Pseudomonadota</taxon>
        <taxon>Alphaproteobacteria</taxon>
        <taxon>Rhodobacterales</taxon>
        <taxon>Paracoccaceae</taxon>
        <taxon>Tritonibacter</taxon>
    </lineage>
</organism>
<dbReference type="AlphaFoldDB" id="A0A0P1GA39"/>
<name>A0A0P1GA39_9RHOB</name>
<feature type="chain" id="PRO_5006063218" description="Secreted protein" evidence="1">
    <location>
        <begin position="20"/>
        <end position="181"/>
    </location>
</feature>
<keyword evidence="1" id="KW-0732">Signal</keyword>
<proteinExistence type="predicted"/>
<evidence type="ECO:0000313" key="3">
    <source>
        <dbReference type="Proteomes" id="UP000052022"/>
    </source>
</evidence>
<feature type="signal peptide" evidence="1">
    <location>
        <begin position="1"/>
        <end position="19"/>
    </location>
</feature>
<gene>
    <name evidence="2" type="ORF">TRM7557_01807</name>
</gene>
<dbReference type="Proteomes" id="UP000052022">
    <property type="component" value="Unassembled WGS sequence"/>
</dbReference>
<dbReference type="RefSeq" id="WP_058289887.1">
    <property type="nucleotide sequence ID" value="NZ_CYSD01000029.1"/>
</dbReference>
<evidence type="ECO:0000313" key="2">
    <source>
        <dbReference type="EMBL" id="CUH78287.1"/>
    </source>
</evidence>
<protein>
    <recommendedName>
        <fullName evidence="4">Secreted protein</fullName>
    </recommendedName>
</protein>
<evidence type="ECO:0008006" key="4">
    <source>
        <dbReference type="Google" id="ProtNLM"/>
    </source>
</evidence>
<keyword evidence="3" id="KW-1185">Reference proteome</keyword>
<reference evidence="2 3" key="1">
    <citation type="submission" date="2015-09" db="EMBL/GenBank/DDBJ databases">
        <authorList>
            <consortium name="Swine Surveillance"/>
        </authorList>
    </citation>
    <scope>NUCLEOTIDE SEQUENCE [LARGE SCALE GENOMIC DNA]</scope>
    <source>
        <strain evidence="2 3">CECT 7557</strain>
    </source>
</reference>
<evidence type="ECO:0000256" key="1">
    <source>
        <dbReference type="SAM" id="SignalP"/>
    </source>
</evidence>
<sequence length="181" mass="20221">MLKNIFLAVLSLALITSLATQFIDGARASKPDKPEVHVFLPDGYCGEFVVFWGENTPPVDEPPEFLSYNIYPTHPNAVVINLPEPYERAGLRFIYSGQDGELGRNPVFKFALHGGVGTGEGFEILEDGTRRSWTIPSMFVDFDVFDVGTTQACEVGADLREVDFSDLYFRLSGTEYLRIEK</sequence>
<accession>A0A0P1GA39</accession>